<evidence type="ECO:0000256" key="2">
    <source>
        <dbReference type="ARBA" id="ARBA00022502"/>
    </source>
</evidence>
<dbReference type="OMA" id="WNIWDIE"/>
<reference evidence="9 10" key="1">
    <citation type="journal article" date="2009" name="Nature">
        <title>Evolution of pathogenicity and sexual reproduction in eight Candida genomes.</title>
        <authorList>
            <person name="Butler G."/>
            <person name="Rasmussen M.D."/>
            <person name="Lin M.F."/>
            <person name="Santos M.A."/>
            <person name="Sakthikumar S."/>
            <person name="Munro C.A."/>
            <person name="Rheinbay E."/>
            <person name="Grabherr M."/>
            <person name="Forche A."/>
            <person name="Reedy J.L."/>
            <person name="Agrafioti I."/>
            <person name="Arnaud M.B."/>
            <person name="Bates S."/>
            <person name="Brown A.J."/>
            <person name="Brunke S."/>
            <person name="Costanzo M.C."/>
            <person name="Fitzpatrick D.A."/>
            <person name="de Groot P.W."/>
            <person name="Harris D."/>
            <person name="Hoyer L.L."/>
            <person name="Hube B."/>
            <person name="Klis F.M."/>
            <person name="Kodira C."/>
            <person name="Lennard N."/>
            <person name="Logue M.E."/>
            <person name="Martin R."/>
            <person name="Neiman A.M."/>
            <person name="Nikolaou E."/>
            <person name="Quail M.A."/>
            <person name="Quinn J."/>
            <person name="Santos M.C."/>
            <person name="Schmitzberger F.F."/>
            <person name="Sherlock G."/>
            <person name="Shah P."/>
            <person name="Silverstein K.A."/>
            <person name="Skrzypek M.S."/>
            <person name="Soll D."/>
            <person name="Staggs R."/>
            <person name="Stansfield I."/>
            <person name="Stumpf M.P."/>
            <person name="Sudbery P.E."/>
            <person name="Srikantha T."/>
            <person name="Zeng Q."/>
            <person name="Berman J."/>
            <person name="Berriman M."/>
            <person name="Heitman J."/>
            <person name="Gow N.A."/>
            <person name="Lorenz M.C."/>
            <person name="Birren B.W."/>
            <person name="Kellis M."/>
            <person name="Cuomo C.A."/>
        </authorList>
    </citation>
    <scope>NUCLEOTIDE SEQUENCE [LARGE SCALE GENOMIC DNA]</scope>
    <source>
        <strain evidence="10">ATCC 11503 / BCRC 21390 / CBS 2605 / JCM 1781 / NBRC 1676 / NRRL YB-4239</strain>
    </source>
</reference>
<dbReference type="Proteomes" id="UP000001996">
    <property type="component" value="Unassembled WGS sequence"/>
</dbReference>
<keyword evidence="4" id="KW-0732">Signal</keyword>
<evidence type="ECO:0000256" key="4">
    <source>
        <dbReference type="ARBA" id="ARBA00022729"/>
    </source>
</evidence>
<dbReference type="AlphaFoldDB" id="A5E2P9"/>
<dbReference type="EMBL" id="CH981528">
    <property type="protein sequence ID" value="EDK45707.1"/>
    <property type="molecule type" value="Genomic_DNA"/>
</dbReference>
<keyword evidence="10" id="KW-1185">Reference proteome</keyword>
<evidence type="ECO:0000313" key="10">
    <source>
        <dbReference type="Proteomes" id="UP000001996"/>
    </source>
</evidence>
<name>A5E2P9_LODEL</name>
<keyword evidence="6 7" id="KW-0472">Membrane</keyword>
<comment type="similarity">
    <text evidence="7">Belongs to the PGAP3 family.</text>
</comment>
<dbReference type="KEGG" id="lel:PVL30_004711"/>
<dbReference type="GO" id="GO:0005789">
    <property type="term" value="C:endoplasmic reticulum membrane"/>
    <property type="evidence" value="ECO:0007669"/>
    <property type="project" value="UniProtKB-SubCell"/>
</dbReference>
<organism evidence="9 10">
    <name type="scientific">Lodderomyces elongisporus (strain ATCC 11503 / CBS 2605 / JCM 1781 / NBRC 1676 / NRRL YB-4239)</name>
    <name type="common">Yeast</name>
    <name type="synonym">Saccharomyces elongisporus</name>
    <dbReference type="NCBI Taxonomy" id="379508"/>
    <lineage>
        <taxon>Eukaryota</taxon>
        <taxon>Fungi</taxon>
        <taxon>Dikarya</taxon>
        <taxon>Ascomycota</taxon>
        <taxon>Saccharomycotina</taxon>
        <taxon>Pichiomycetes</taxon>
        <taxon>Debaryomycetaceae</taxon>
        <taxon>Candida/Lodderomyces clade</taxon>
        <taxon>Lodderomyces</taxon>
    </lineage>
</organism>
<comment type="subcellular location">
    <subcellularLocation>
        <location evidence="1">Endomembrane system</location>
        <topology evidence="1">Multi-pass membrane protein</topology>
    </subcellularLocation>
    <subcellularLocation>
        <location evidence="7">Endoplasmic reticulum membrane</location>
        <topology evidence="7">Multi-pass membrane protein</topology>
    </subcellularLocation>
</comment>
<gene>
    <name evidence="9" type="ORF">LELG_03886</name>
</gene>
<sequence length="403" mass="47419">MTHTGSFPFRICTNTNYHNNNNSNRNILVLLILLITTTATVSASHGDNLYEFQDCLSKCVCSEIPPQMYSVFWSCLSNCNYYCQQSITNQRAQEKLPMVQFYGKWPFRRIMGIQELALVVFSLGNLWVNWTNLKMITRQYKKNSNHNTSTTSLTTSTTTSSYPNNGKNNKSLGAYTNNHYLGKHEEVRVMYWQYMVLLAVSCMGWIFSMIFHTYDIGVTETLDYIGAFAIILANLNVITVRVFHLNHKKNWSKLLIWQGGLLILYTYHVIRLYMHWDYAYNMQINMIMGFSAMILWIVHSLQVARKYRANFVIYNNSIQLLPYETRILAKLHYLRISKLWLIPYIPIINNCILVCGILLEVNDFEPWWRLVDAHSLWHLLTIFPNLIWFDWNVWDIEMTKLLD</sequence>
<keyword evidence="5 7" id="KW-1133">Transmembrane helix</keyword>
<dbReference type="PANTHER" id="PTHR13148">
    <property type="entry name" value="PER1-RELATED"/>
    <property type="match status" value="1"/>
</dbReference>
<keyword evidence="7" id="KW-0256">Endoplasmic reticulum</keyword>
<feature type="transmembrane region" description="Helical" evidence="7">
    <location>
        <begin position="255"/>
        <end position="274"/>
    </location>
</feature>
<dbReference type="eggNOG" id="KOG2970">
    <property type="taxonomic scope" value="Eukaryota"/>
</dbReference>
<accession>A5E2P9</accession>
<evidence type="ECO:0000256" key="6">
    <source>
        <dbReference type="ARBA" id="ARBA00023136"/>
    </source>
</evidence>
<feature type="transmembrane region" description="Helical" evidence="7">
    <location>
        <begin position="280"/>
        <end position="298"/>
    </location>
</feature>
<dbReference type="GeneID" id="5232023"/>
<comment type="caution">
    <text evidence="7">Lacks conserved residue(s) required for the propagation of feature annotation.</text>
</comment>
<dbReference type="GO" id="GO:0006506">
    <property type="term" value="P:GPI anchor biosynthetic process"/>
    <property type="evidence" value="ECO:0007669"/>
    <property type="project" value="UniProtKB-KW"/>
</dbReference>
<evidence type="ECO:0000313" key="9">
    <source>
        <dbReference type="EMBL" id="EDK45707.1"/>
    </source>
</evidence>
<feature type="transmembrane region" description="Helical" evidence="7">
    <location>
        <begin position="110"/>
        <end position="128"/>
    </location>
</feature>
<dbReference type="VEuPathDB" id="FungiDB:LELG_03886"/>
<feature type="compositionally biased region" description="Low complexity" evidence="8">
    <location>
        <begin position="148"/>
        <end position="161"/>
    </location>
</feature>
<feature type="transmembrane region" description="Helical" evidence="7">
    <location>
        <begin position="375"/>
        <end position="394"/>
    </location>
</feature>
<evidence type="ECO:0000256" key="8">
    <source>
        <dbReference type="SAM" id="MobiDB-lite"/>
    </source>
</evidence>
<dbReference type="PANTHER" id="PTHR13148:SF0">
    <property type="entry name" value="POST-GPI ATTACHMENT TO PROTEINS FACTOR 3"/>
    <property type="match status" value="1"/>
</dbReference>
<dbReference type="InterPro" id="IPR007217">
    <property type="entry name" value="Per1-like"/>
</dbReference>
<feature type="transmembrane region" description="Helical" evidence="7">
    <location>
        <begin position="191"/>
        <end position="212"/>
    </location>
</feature>
<evidence type="ECO:0000256" key="3">
    <source>
        <dbReference type="ARBA" id="ARBA00022692"/>
    </source>
</evidence>
<proteinExistence type="inferred from homology"/>
<protein>
    <recommendedName>
        <fullName evidence="7">Post-GPI attachment to proteins factor 3</fullName>
    </recommendedName>
</protein>
<dbReference type="Pfam" id="PF04080">
    <property type="entry name" value="Per1"/>
    <property type="match status" value="1"/>
</dbReference>
<feature type="transmembrane region" description="Helical" evidence="7">
    <location>
        <begin position="27"/>
        <end position="44"/>
    </location>
</feature>
<keyword evidence="3 7" id="KW-0812">Transmembrane</keyword>
<dbReference type="HOGENOM" id="CLU_032917_1_1_1"/>
<evidence type="ECO:0000256" key="1">
    <source>
        <dbReference type="ARBA" id="ARBA00004127"/>
    </source>
</evidence>
<evidence type="ECO:0000256" key="5">
    <source>
        <dbReference type="ARBA" id="ARBA00022989"/>
    </source>
</evidence>
<feature type="transmembrane region" description="Helical" evidence="7">
    <location>
        <begin position="339"/>
        <end position="359"/>
    </location>
</feature>
<comment type="function">
    <text evidence="7">Involved in the lipid remodeling steps of GPI-anchor maturation.</text>
</comment>
<evidence type="ECO:0000256" key="7">
    <source>
        <dbReference type="RuleBase" id="RU365066"/>
    </source>
</evidence>
<dbReference type="InParanoid" id="A5E2P9"/>
<dbReference type="OrthoDB" id="419770at2759"/>
<dbReference type="GO" id="GO:0016788">
    <property type="term" value="F:hydrolase activity, acting on ester bonds"/>
    <property type="evidence" value="ECO:0007669"/>
    <property type="project" value="TreeGrafter"/>
</dbReference>
<keyword evidence="2 7" id="KW-0337">GPI-anchor biosynthesis</keyword>
<feature type="transmembrane region" description="Helical" evidence="7">
    <location>
        <begin position="224"/>
        <end position="243"/>
    </location>
</feature>
<feature type="region of interest" description="Disordered" evidence="8">
    <location>
        <begin position="144"/>
        <end position="166"/>
    </location>
</feature>